<feature type="chain" id="PRO_5039139036" evidence="1">
    <location>
        <begin position="24"/>
        <end position="436"/>
    </location>
</feature>
<keyword evidence="1" id="KW-0732">Signal</keyword>
<dbReference type="PROSITE" id="PS50234">
    <property type="entry name" value="VWFA"/>
    <property type="match status" value="1"/>
</dbReference>
<evidence type="ECO:0000313" key="4">
    <source>
        <dbReference type="Proteomes" id="UP000661691"/>
    </source>
</evidence>
<dbReference type="Pfam" id="PF00092">
    <property type="entry name" value="VWA"/>
    <property type="match status" value="1"/>
</dbReference>
<dbReference type="InterPro" id="IPR002035">
    <property type="entry name" value="VWF_A"/>
</dbReference>
<dbReference type="Gene3D" id="3.40.50.410">
    <property type="entry name" value="von Willebrand factor, type A domain"/>
    <property type="match status" value="1"/>
</dbReference>
<dbReference type="SUPFAM" id="SSF53300">
    <property type="entry name" value="vWA-like"/>
    <property type="match status" value="1"/>
</dbReference>
<dbReference type="InterPro" id="IPR036465">
    <property type="entry name" value="vWFA_dom_sf"/>
</dbReference>
<dbReference type="EMBL" id="JACXAH010000010">
    <property type="protein sequence ID" value="MBD1372427.1"/>
    <property type="molecule type" value="Genomic_DNA"/>
</dbReference>
<organism evidence="3 4">
    <name type="scientific">Polycladospora coralii</name>
    <dbReference type="NCBI Taxonomy" id="2771432"/>
    <lineage>
        <taxon>Bacteria</taxon>
        <taxon>Bacillati</taxon>
        <taxon>Bacillota</taxon>
        <taxon>Bacilli</taxon>
        <taxon>Bacillales</taxon>
        <taxon>Thermoactinomycetaceae</taxon>
        <taxon>Polycladospora</taxon>
    </lineage>
</organism>
<name>A0A926N9Q5_9BACL</name>
<dbReference type="RefSeq" id="WP_191141964.1">
    <property type="nucleotide sequence ID" value="NZ_JACXAH010000010.1"/>
</dbReference>
<dbReference type="PROSITE" id="PS51257">
    <property type="entry name" value="PROKAR_LIPOPROTEIN"/>
    <property type="match status" value="1"/>
</dbReference>
<dbReference type="SMART" id="SM00327">
    <property type="entry name" value="VWA"/>
    <property type="match status" value="1"/>
</dbReference>
<dbReference type="AlphaFoldDB" id="A0A926N9Q5"/>
<evidence type="ECO:0000259" key="2">
    <source>
        <dbReference type="PROSITE" id="PS50234"/>
    </source>
</evidence>
<gene>
    <name evidence="3" type="ORF">IC620_08655</name>
</gene>
<proteinExistence type="predicted"/>
<keyword evidence="4" id="KW-1185">Reference proteome</keyword>
<reference evidence="3" key="1">
    <citation type="submission" date="2020-09" db="EMBL/GenBank/DDBJ databases">
        <title>A novel bacterium of genus Hazenella, isolated from South China Sea.</title>
        <authorList>
            <person name="Huang H."/>
            <person name="Mo K."/>
            <person name="Hu Y."/>
        </authorList>
    </citation>
    <scope>NUCLEOTIDE SEQUENCE</scope>
    <source>
        <strain evidence="3">IB182357</strain>
    </source>
</reference>
<feature type="domain" description="VWFA" evidence="2">
    <location>
        <begin position="144"/>
        <end position="343"/>
    </location>
</feature>
<protein>
    <submittedName>
        <fullName evidence="3">VWA domain-containing protein</fullName>
    </submittedName>
</protein>
<accession>A0A926N9Q5</accession>
<sequence>MKKKYTYGVSLCLVMTFVLIACQAEETTVKPNPSPVKKEQTVEEDKEEVKNIIPPAATNFFDIMQQNPGIYAGEKYDQNKLEEELQQFTKQMSGDEIYNRLVYLLGEDYQPIYNKIKALDLTITNTYQSKETSGTGTNRLEQVNVVILLDASGSMAGNVSGGQKMALAKKSIQNFASNLPKDANVSLRVYGHKGSNQERDKQKSCNSNEVVYDMKPYDANYFTTALNQFRPTGYTPLASAIVAAQNDLKSIKAENARNIVYVVSDGIETCGGDPVQAARDLSQSDIQPIVNIIGFDLNDTGQAELKAVAKAAKGEYQSVYSANDLDAYLQSQNDKWDQYLEYLNAKMSAHDVWAKKYGDLDYLFGDKMLYQLQLQEMKRLYDANDYLTSHDVINFDEQLNVSKKLTERDASMLQGMSDWNRILVDKLEKEKNEAMK</sequence>
<dbReference type="Proteomes" id="UP000661691">
    <property type="component" value="Unassembled WGS sequence"/>
</dbReference>
<feature type="signal peptide" evidence="1">
    <location>
        <begin position="1"/>
        <end position="23"/>
    </location>
</feature>
<evidence type="ECO:0000313" key="3">
    <source>
        <dbReference type="EMBL" id="MBD1372427.1"/>
    </source>
</evidence>
<comment type="caution">
    <text evidence="3">The sequence shown here is derived from an EMBL/GenBank/DDBJ whole genome shotgun (WGS) entry which is preliminary data.</text>
</comment>
<evidence type="ECO:0000256" key="1">
    <source>
        <dbReference type="SAM" id="SignalP"/>
    </source>
</evidence>